<dbReference type="GO" id="GO:0005829">
    <property type="term" value="C:cytosol"/>
    <property type="evidence" value="ECO:0007669"/>
    <property type="project" value="TreeGrafter"/>
</dbReference>
<dbReference type="OrthoDB" id="5372507at2759"/>
<comment type="similarity">
    <text evidence="2">Belongs to the HAUS1 family.</text>
</comment>
<keyword evidence="8" id="KW-0206">Cytoskeleton</keyword>
<dbReference type="GO" id="GO:0070652">
    <property type="term" value="C:HAUS complex"/>
    <property type="evidence" value="ECO:0007669"/>
    <property type="project" value="InterPro"/>
</dbReference>
<keyword evidence="5" id="KW-0493">Microtubule</keyword>
<gene>
    <name evidence="11" type="ORF">DL546_002672</name>
</gene>
<feature type="coiled-coil region" evidence="10">
    <location>
        <begin position="227"/>
        <end position="278"/>
    </location>
</feature>
<comment type="caution">
    <text evidence="11">The sequence shown here is derived from an EMBL/GenBank/DDBJ whole genome shotgun (WGS) entry which is preliminary data.</text>
</comment>
<comment type="subcellular location">
    <subcellularLocation>
        <location evidence="1">Cytoplasm</location>
        <location evidence="1">Cytoskeleton</location>
        <location evidence="1">Spindle</location>
    </subcellularLocation>
</comment>
<keyword evidence="9" id="KW-0131">Cell cycle</keyword>
<evidence type="ECO:0000313" key="11">
    <source>
        <dbReference type="EMBL" id="RKU44470.1"/>
    </source>
</evidence>
<evidence type="ECO:0000256" key="2">
    <source>
        <dbReference type="ARBA" id="ARBA00005479"/>
    </source>
</evidence>
<keyword evidence="12" id="KW-1185">Reference proteome</keyword>
<accession>A0A420Y9L6</accession>
<reference evidence="11 12" key="1">
    <citation type="submission" date="2018-08" db="EMBL/GenBank/DDBJ databases">
        <title>Draft genome of the lignicolous fungus Coniochaeta pulveracea.</title>
        <authorList>
            <person name="Borstlap C.J."/>
            <person name="De Witt R.N."/>
            <person name="Botha A."/>
            <person name="Volschenk H."/>
        </authorList>
    </citation>
    <scope>NUCLEOTIDE SEQUENCE [LARGE SCALE GENOMIC DNA]</scope>
    <source>
        <strain evidence="11 12">CAB683</strain>
    </source>
</reference>
<keyword evidence="3" id="KW-0963">Cytoplasm</keyword>
<evidence type="ECO:0000256" key="9">
    <source>
        <dbReference type="ARBA" id="ARBA00023306"/>
    </source>
</evidence>
<evidence type="ECO:0000256" key="7">
    <source>
        <dbReference type="ARBA" id="ARBA00023054"/>
    </source>
</evidence>
<dbReference type="InterPro" id="IPR026243">
    <property type="entry name" value="HAUS1"/>
</dbReference>
<evidence type="ECO:0000256" key="3">
    <source>
        <dbReference type="ARBA" id="ARBA00022490"/>
    </source>
</evidence>
<dbReference type="EMBL" id="QVQW01000030">
    <property type="protein sequence ID" value="RKU44470.1"/>
    <property type="molecule type" value="Genomic_DNA"/>
</dbReference>
<dbReference type="Proteomes" id="UP000275385">
    <property type="component" value="Unassembled WGS sequence"/>
</dbReference>
<evidence type="ECO:0000256" key="8">
    <source>
        <dbReference type="ARBA" id="ARBA00023212"/>
    </source>
</evidence>
<dbReference type="PANTHER" id="PTHR31570:SF1">
    <property type="entry name" value="HAUS AUGMIN-LIKE COMPLEX SUBUNIT 1"/>
    <property type="match status" value="1"/>
</dbReference>
<evidence type="ECO:0000256" key="5">
    <source>
        <dbReference type="ARBA" id="ARBA00022701"/>
    </source>
</evidence>
<dbReference type="GO" id="GO:0051301">
    <property type="term" value="P:cell division"/>
    <property type="evidence" value="ECO:0007669"/>
    <property type="project" value="UniProtKB-KW"/>
</dbReference>
<dbReference type="GO" id="GO:0005874">
    <property type="term" value="C:microtubule"/>
    <property type="evidence" value="ECO:0007669"/>
    <property type="project" value="UniProtKB-KW"/>
</dbReference>
<evidence type="ECO:0000256" key="4">
    <source>
        <dbReference type="ARBA" id="ARBA00022618"/>
    </source>
</evidence>
<evidence type="ECO:0000256" key="1">
    <source>
        <dbReference type="ARBA" id="ARBA00004186"/>
    </source>
</evidence>
<keyword evidence="4" id="KW-0132">Cell division</keyword>
<organism evidence="11 12">
    <name type="scientific">Coniochaeta pulveracea</name>
    <dbReference type="NCBI Taxonomy" id="177199"/>
    <lineage>
        <taxon>Eukaryota</taxon>
        <taxon>Fungi</taxon>
        <taxon>Dikarya</taxon>
        <taxon>Ascomycota</taxon>
        <taxon>Pezizomycotina</taxon>
        <taxon>Sordariomycetes</taxon>
        <taxon>Sordariomycetidae</taxon>
        <taxon>Coniochaetales</taxon>
        <taxon>Coniochaetaceae</taxon>
        <taxon>Coniochaeta</taxon>
    </lineage>
</organism>
<evidence type="ECO:0000313" key="12">
    <source>
        <dbReference type="Proteomes" id="UP000275385"/>
    </source>
</evidence>
<dbReference type="PANTHER" id="PTHR31570">
    <property type="entry name" value="HAUS AUGMIN-LIKE COMPLEX SUBUNIT 1"/>
    <property type="match status" value="1"/>
</dbReference>
<dbReference type="GO" id="GO:0051225">
    <property type="term" value="P:spindle assembly"/>
    <property type="evidence" value="ECO:0007669"/>
    <property type="project" value="InterPro"/>
</dbReference>
<evidence type="ECO:0000256" key="6">
    <source>
        <dbReference type="ARBA" id="ARBA00022776"/>
    </source>
</evidence>
<proteinExistence type="inferred from homology"/>
<sequence>MAHLLPQQAIFSPTAARLAATAQKDWNQVDTWLTSHLGPRIPSFERNPETLRVLLALVNANEAADEERDLLAAVEREALDEILASEASTSEDVTVERFREAVLGQLEDGLSREGRTALEALAKTALVLGMGESDPAAVGGRMVELQGDVFDLDTAVSRVEVLRRHIEGESARLQDLLSELGGEEYRPAPDLARNNLEIQRRLKAAGDVKRTGVGRKGSEVSVRAEEVREMEEELSEVLKERSDLDGRVRAFQGLPPDTDAAREELEKLRDELGDMTRRRDAVFEGLVERETPRKPRR</sequence>
<dbReference type="GO" id="GO:0005819">
    <property type="term" value="C:spindle"/>
    <property type="evidence" value="ECO:0007669"/>
    <property type="project" value="UniProtKB-SubCell"/>
</dbReference>
<evidence type="ECO:0000256" key="10">
    <source>
        <dbReference type="SAM" id="Coils"/>
    </source>
</evidence>
<keyword evidence="6" id="KW-0498">Mitosis</keyword>
<dbReference type="AlphaFoldDB" id="A0A420Y9L6"/>
<protein>
    <submittedName>
        <fullName evidence="11">Uncharacterized protein</fullName>
    </submittedName>
</protein>
<name>A0A420Y9L6_9PEZI</name>
<dbReference type="Pfam" id="PF25762">
    <property type="entry name" value="HAUS1"/>
    <property type="match status" value="1"/>
</dbReference>
<keyword evidence="7 10" id="KW-0175">Coiled coil</keyword>